<dbReference type="Gene3D" id="3.40.50.1820">
    <property type="entry name" value="alpha/beta hydrolase"/>
    <property type="match status" value="1"/>
</dbReference>
<dbReference type="InterPro" id="IPR009081">
    <property type="entry name" value="PP-bd_ACP"/>
</dbReference>
<dbReference type="PANTHER" id="PTHR44845">
    <property type="entry name" value="CARRIER DOMAIN-CONTAINING PROTEIN"/>
    <property type="match status" value="1"/>
</dbReference>
<dbReference type="SUPFAM" id="SSF47336">
    <property type="entry name" value="ACP-like"/>
    <property type="match status" value="1"/>
</dbReference>
<dbReference type="InterPro" id="IPR013120">
    <property type="entry name" value="FAR_NAD-bd"/>
</dbReference>
<proteinExistence type="predicted"/>
<dbReference type="Gene3D" id="3.30.300.30">
    <property type="match status" value="1"/>
</dbReference>
<dbReference type="InterPro" id="IPR025110">
    <property type="entry name" value="AMP-bd_C"/>
</dbReference>
<dbReference type="Pfam" id="PF00501">
    <property type="entry name" value="AMP-binding"/>
    <property type="match status" value="1"/>
</dbReference>
<dbReference type="InterPro" id="IPR023213">
    <property type="entry name" value="CAT-like_dom_sf"/>
</dbReference>
<dbReference type="SUPFAM" id="SSF51735">
    <property type="entry name" value="NAD(P)-binding Rossmann-fold domains"/>
    <property type="match status" value="1"/>
</dbReference>
<reference evidence="6 7" key="1">
    <citation type="journal article" date="2020" name="ISME J.">
        <title>Comparative genomics reveals insights into cyanobacterial evolution and habitat adaptation.</title>
        <authorList>
            <person name="Chen M.Y."/>
            <person name="Teng W.K."/>
            <person name="Zhao L."/>
            <person name="Hu C.X."/>
            <person name="Zhou Y.K."/>
            <person name="Han B.P."/>
            <person name="Song L.R."/>
            <person name="Shu W.S."/>
        </authorList>
    </citation>
    <scope>NUCLEOTIDE SEQUENCE [LARGE SCALE GENOMIC DNA]</scope>
    <source>
        <strain evidence="6 7">FACHB-838</strain>
    </source>
</reference>
<dbReference type="Proteomes" id="UP000623440">
    <property type="component" value="Unassembled WGS sequence"/>
</dbReference>
<dbReference type="InterPro" id="IPR020845">
    <property type="entry name" value="AMP-binding_CS"/>
</dbReference>
<sequence length="1501" mass="169009">MSNLLQKIAELSPEKRALLLQKLNQQKGKASQAKIQPQSRDTQNFPLSYAQQRLWFFSQLEPQSSAYNIPAAIRLTGRLNIAALENSINEIVRRHETLRTTFTVVDGEPVQVINAADKLQLPIIDLQTIPATERETEALRLAMLEAQTPFNLEKELLLRVSLLRLGEIDHVILFTMHHIVSDGWSTGILIRELTTLYQACDRGQPCNLPALPIQYADFAVWQRQWLQAEVLNNQLNYWKQQLGGDLPVLELPTDRPRPAIQTDRGATESFALSESVTAALKNLCQQEGVTLFMTLLAAFKVLLHRYTQQDDILVGTPIANRNRSEIEGLIGFFINTLVLRSNLAGNPTFKELLAQVREVTIGAYARQDLPFEQLVEELQPERDLSHSSLFQVMFILQNAPTEVLHLPDLTLNPLNVESKTANFDLTLSMVETEAGLKGGIEYNTDLFNADRISRMLGHFLTLLEGIITHPDQPLFDLPLLTATEHQQILTTWNSNQIYVPQQCIHQLFEAQVEKTPDAIAVVFENEKLTYKELNQRANKLAHYLQTQGVKPDVLVGICLERSCELLVGLLGIIKAGGAYLPLDPAYPQKRLAYMLEDAQVSTILTQEKLVNNLPIHNIQIIYIDSNCEQITNQTRENPVGQVIANNLAYVIYTSGSTGKSKGVMIEHRSLVNAYFAWEEAYHLQNNATSHLQMASFSFDVFSGDLVRALCSGGKLVLCPRELLLEPEKLYQLMLQEQVDCAEFVPGVLRNLIQYLEQSQQRLDFMQLLICGSDSWYVQEYQGFRQFCSPKTRLINSFGLTEATIDSTYFETGSTNLSVEQLVPIGLPFVNTKIYILDCYLQPLPVGVIGEIYIGGAGLARGYLNRPDLTAEKFIPNSFTQETGEYLYKTGDLGRWLPDGNIELIGRVDNQVKLRGFRIELGEVEAVLGKHPMLKESVVLVREDRPKQQQLTAYVVPESAHLNQINSSNLQQFLQEQLPSYMIPSAFVMLAAFPLTPNGKIDRRALPKPNLQEIENTFIAPRTETEIKLAQLWSEVLCVEKVSIDDNFFELGGNSLLTTKLILKIRADFQVNLPLRVLFESPTVASLAINLEKHQQGESNNKLSQENIINWNQETILDSTIYPKLPYKQPESEAKNILLTGATGFLGAFLLFELLQQTNAKIYCLVRANNSEAGNKKLQKALESYLIWNNSFSQRIIPVIGDLSQPLFGLNEQEFQELANQIDVIYHNGAWVHHIYPYSVLKDANVLGTQEVLRLACQVQTKPLYFISTASIFSPLKDSAVTVATEADSIDNYPVPSSGYLQTKWVCEKLIKTAQNRGLPINIYRIGRVSGHSQSGVFNVNDLVYKLIIGCVQLGSVPDRDIQEDIMPVDYVSQAIIHLSKQQKYSGQAFHLVNNQLLHTNTLLQVIQSFGYQIKQLSYEHWQLKLINIAGASPEHTLYPLVPFFSEGNSDKQPVKTGSLKIDCQNAIAELSNSQIICPDIDEKLLSTYISYLAQQGFLDKK</sequence>
<dbReference type="Gene3D" id="2.30.38.10">
    <property type="entry name" value="Luciferase, Domain 3"/>
    <property type="match status" value="1"/>
</dbReference>
<dbReference type="InterPro" id="IPR036291">
    <property type="entry name" value="NAD(P)-bd_dom_sf"/>
</dbReference>
<dbReference type="InterPro" id="IPR000873">
    <property type="entry name" value="AMP-dep_synth/lig_dom"/>
</dbReference>
<dbReference type="Gene3D" id="3.30.559.10">
    <property type="entry name" value="Chloramphenicol acetyltransferase-like domain"/>
    <property type="match status" value="1"/>
</dbReference>
<dbReference type="RefSeq" id="WP_190940418.1">
    <property type="nucleotide sequence ID" value="NZ_JACJSI010000013.1"/>
</dbReference>
<keyword evidence="3" id="KW-0597">Phosphoprotein</keyword>
<dbReference type="EMBL" id="JACJSI010000013">
    <property type="protein sequence ID" value="MBD2529850.1"/>
    <property type="molecule type" value="Genomic_DNA"/>
</dbReference>
<comment type="cofactor">
    <cofactor evidence="1">
        <name>pantetheine 4'-phosphate</name>
        <dbReference type="ChEBI" id="CHEBI:47942"/>
    </cofactor>
</comment>
<evidence type="ECO:0000256" key="4">
    <source>
        <dbReference type="ARBA" id="ARBA00022598"/>
    </source>
</evidence>
<dbReference type="CDD" id="cd05235">
    <property type="entry name" value="SDR_e1"/>
    <property type="match status" value="1"/>
</dbReference>
<name>A0ABR8DLT6_9NOSO</name>
<dbReference type="Gene3D" id="3.40.50.980">
    <property type="match status" value="2"/>
</dbReference>
<dbReference type="InterPro" id="IPR045851">
    <property type="entry name" value="AMP-bd_C_sf"/>
</dbReference>
<evidence type="ECO:0000259" key="5">
    <source>
        <dbReference type="PROSITE" id="PS50075"/>
    </source>
</evidence>
<evidence type="ECO:0000313" key="7">
    <source>
        <dbReference type="Proteomes" id="UP000623440"/>
    </source>
</evidence>
<dbReference type="SUPFAM" id="SSF52777">
    <property type="entry name" value="CoA-dependent acyltransferases"/>
    <property type="match status" value="2"/>
</dbReference>
<keyword evidence="2" id="KW-0596">Phosphopantetheine</keyword>
<dbReference type="InterPro" id="IPR036736">
    <property type="entry name" value="ACP-like_sf"/>
</dbReference>
<dbReference type="SUPFAM" id="SSF56801">
    <property type="entry name" value="Acetyl-CoA synthetase-like"/>
    <property type="match status" value="1"/>
</dbReference>
<dbReference type="Pfam" id="PF13193">
    <property type="entry name" value="AMP-binding_C"/>
    <property type="match status" value="1"/>
</dbReference>
<dbReference type="NCBIfam" id="TIGR01746">
    <property type="entry name" value="Thioester-redct"/>
    <property type="match status" value="1"/>
</dbReference>
<dbReference type="PANTHER" id="PTHR44845:SF6">
    <property type="entry name" value="BETA-ALANINE-ACTIVATING ENZYME"/>
    <property type="match status" value="1"/>
</dbReference>
<keyword evidence="7" id="KW-1185">Reference proteome</keyword>
<dbReference type="PROSITE" id="PS00455">
    <property type="entry name" value="AMP_BINDING"/>
    <property type="match status" value="1"/>
</dbReference>
<protein>
    <submittedName>
        <fullName evidence="6">Amino acid adenylation domain-containing protein</fullName>
    </submittedName>
</protein>
<gene>
    <name evidence="6" type="ORF">H6G97_09835</name>
</gene>
<dbReference type="PIRSF" id="PIRSF001617">
    <property type="entry name" value="Alpha-AR"/>
    <property type="match status" value="1"/>
</dbReference>
<dbReference type="PROSITE" id="PS50075">
    <property type="entry name" value="CARRIER"/>
    <property type="match status" value="1"/>
</dbReference>
<evidence type="ECO:0000313" key="6">
    <source>
        <dbReference type="EMBL" id="MBD2529850.1"/>
    </source>
</evidence>
<dbReference type="Gene3D" id="3.40.50.720">
    <property type="entry name" value="NAD(P)-binding Rossmann-like Domain"/>
    <property type="match status" value="1"/>
</dbReference>
<dbReference type="Gene3D" id="3.30.559.30">
    <property type="entry name" value="Nonribosomal peptide synthetase, condensation domain"/>
    <property type="match status" value="1"/>
</dbReference>
<feature type="domain" description="Carrier" evidence="5">
    <location>
        <begin position="1019"/>
        <end position="1094"/>
    </location>
</feature>
<dbReference type="InterPro" id="IPR010080">
    <property type="entry name" value="Thioester_reductase-like_dom"/>
</dbReference>
<dbReference type="Pfam" id="PF07993">
    <property type="entry name" value="NAD_binding_4"/>
    <property type="match status" value="1"/>
</dbReference>
<dbReference type="NCBIfam" id="TIGR01733">
    <property type="entry name" value="AA-adenyl-dom"/>
    <property type="match status" value="1"/>
</dbReference>
<evidence type="ECO:0000256" key="1">
    <source>
        <dbReference type="ARBA" id="ARBA00001957"/>
    </source>
</evidence>
<dbReference type="InterPro" id="IPR029058">
    <property type="entry name" value="AB_hydrolase_fold"/>
</dbReference>
<dbReference type="Pfam" id="PF00668">
    <property type="entry name" value="Condensation"/>
    <property type="match status" value="1"/>
</dbReference>
<dbReference type="InterPro" id="IPR001242">
    <property type="entry name" value="Condensation_dom"/>
</dbReference>
<organism evidence="6 7">
    <name type="scientific">Nostoc flagelliforme FACHB-838</name>
    <dbReference type="NCBI Taxonomy" id="2692904"/>
    <lineage>
        <taxon>Bacteria</taxon>
        <taxon>Bacillati</taxon>
        <taxon>Cyanobacteriota</taxon>
        <taxon>Cyanophyceae</taxon>
        <taxon>Nostocales</taxon>
        <taxon>Nostocaceae</taxon>
        <taxon>Nostoc</taxon>
    </lineage>
</organism>
<dbReference type="Pfam" id="PF00550">
    <property type="entry name" value="PP-binding"/>
    <property type="match status" value="1"/>
</dbReference>
<dbReference type="CDD" id="cd05930">
    <property type="entry name" value="A_NRPS"/>
    <property type="match status" value="1"/>
</dbReference>
<dbReference type="CDD" id="cd19531">
    <property type="entry name" value="LCL_NRPS-like"/>
    <property type="match status" value="1"/>
</dbReference>
<evidence type="ECO:0000256" key="3">
    <source>
        <dbReference type="ARBA" id="ARBA00022553"/>
    </source>
</evidence>
<dbReference type="InterPro" id="IPR010071">
    <property type="entry name" value="AA_adenyl_dom"/>
</dbReference>
<evidence type="ECO:0000256" key="2">
    <source>
        <dbReference type="ARBA" id="ARBA00022450"/>
    </source>
</evidence>
<comment type="caution">
    <text evidence="6">The sequence shown here is derived from an EMBL/GenBank/DDBJ whole genome shotgun (WGS) entry which is preliminary data.</text>
</comment>
<accession>A0ABR8DLT6</accession>
<keyword evidence="4" id="KW-0436">Ligase</keyword>